<comment type="caution">
    <text evidence="2">The sequence shown here is derived from an EMBL/GenBank/DDBJ whole genome shotgun (WGS) entry which is preliminary data.</text>
</comment>
<feature type="signal peptide" evidence="1">
    <location>
        <begin position="1"/>
        <end position="26"/>
    </location>
</feature>
<evidence type="ECO:0000256" key="1">
    <source>
        <dbReference type="SAM" id="SignalP"/>
    </source>
</evidence>
<name>A0A3N0EIT4_SINP1</name>
<accession>A0A3N0EIT4</accession>
<proteinExistence type="predicted"/>
<keyword evidence="1" id="KW-0732">Signal</keyword>
<sequence length="121" mass="13418">MKTKKILLGCLVLVFAIGSAIASAFAYEMPHIIGKTEIYPEKWACVPIHNVSHCDDNQGMFECVVRIPINGILTNVLAYQGPGYLSSETQCTISLRQNYVSAQNAILLVPVYEVLNRDIPY</sequence>
<dbReference type="AlphaFoldDB" id="A0A3N0EIT4"/>
<reference evidence="2 3" key="1">
    <citation type="submission" date="2018-10" db="EMBL/GenBank/DDBJ databases">
        <title>Sinomicrobium pectinilyticum sp. nov., a pectinase-producing bacterium isolated from alkaline and saline soil, and emended description of the genus Sinomicrobium.</title>
        <authorList>
            <person name="Cheng B."/>
            <person name="Li C."/>
            <person name="Lai Q."/>
            <person name="Du M."/>
            <person name="Shao Z."/>
            <person name="Xu P."/>
            <person name="Yang C."/>
        </authorList>
    </citation>
    <scope>NUCLEOTIDE SEQUENCE [LARGE SCALE GENOMIC DNA]</scope>
    <source>
        <strain evidence="2 3">5DNS001</strain>
    </source>
</reference>
<keyword evidence="3" id="KW-1185">Reference proteome</keyword>
<dbReference type="EMBL" id="RJTM01000069">
    <property type="protein sequence ID" value="RNL87798.1"/>
    <property type="molecule type" value="Genomic_DNA"/>
</dbReference>
<gene>
    <name evidence="2" type="ORF">ED312_09805</name>
</gene>
<protein>
    <submittedName>
        <fullName evidence="2">Uncharacterized protein</fullName>
    </submittedName>
</protein>
<dbReference type="RefSeq" id="WP_123215835.1">
    <property type="nucleotide sequence ID" value="NZ_RJTM01000069.1"/>
</dbReference>
<organism evidence="2 3">
    <name type="scientific">Sinomicrobium pectinilyticum</name>
    <dbReference type="NCBI Taxonomy" id="1084421"/>
    <lineage>
        <taxon>Bacteria</taxon>
        <taxon>Pseudomonadati</taxon>
        <taxon>Bacteroidota</taxon>
        <taxon>Flavobacteriia</taxon>
        <taxon>Flavobacteriales</taxon>
        <taxon>Flavobacteriaceae</taxon>
        <taxon>Sinomicrobium</taxon>
    </lineage>
</organism>
<dbReference type="Proteomes" id="UP000267469">
    <property type="component" value="Unassembled WGS sequence"/>
</dbReference>
<dbReference type="OrthoDB" id="1462644at2"/>
<feature type="chain" id="PRO_5018114798" evidence="1">
    <location>
        <begin position="27"/>
        <end position="121"/>
    </location>
</feature>
<evidence type="ECO:0000313" key="2">
    <source>
        <dbReference type="EMBL" id="RNL87798.1"/>
    </source>
</evidence>
<evidence type="ECO:0000313" key="3">
    <source>
        <dbReference type="Proteomes" id="UP000267469"/>
    </source>
</evidence>